<accession>G0A3G0</accession>
<dbReference type="Proteomes" id="UP000008888">
    <property type="component" value="Chromosome"/>
</dbReference>
<evidence type="ECO:0000259" key="1">
    <source>
        <dbReference type="Pfam" id="PF22400"/>
    </source>
</evidence>
<feature type="domain" description="DUF6980" evidence="1">
    <location>
        <begin position="56"/>
        <end position="149"/>
    </location>
</feature>
<dbReference type="Pfam" id="PF22400">
    <property type="entry name" value="DUF6980"/>
    <property type="match status" value="1"/>
</dbReference>
<evidence type="ECO:0000313" key="3">
    <source>
        <dbReference type="Proteomes" id="UP000008888"/>
    </source>
</evidence>
<organism evidence="2 3">
    <name type="scientific">Methylomonas methanica (strain DSM 25384 / MC09)</name>
    <dbReference type="NCBI Taxonomy" id="857087"/>
    <lineage>
        <taxon>Bacteria</taxon>
        <taxon>Pseudomonadati</taxon>
        <taxon>Pseudomonadota</taxon>
        <taxon>Gammaproteobacteria</taxon>
        <taxon>Methylococcales</taxon>
        <taxon>Methylococcaceae</taxon>
        <taxon>Methylomonas</taxon>
    </lineage>
</organism>
<dbReference type="InterPro" id="IPR053918">
    <property type="entry name" value="DUF6980"/>
</dbReference>
<dbReference type="EMBL" id="CP002738">
    <property type="protein sequence ID" value="AEG00259.1"/>
    <property type="molecule type" value="Genomic_DNA"/>
</dbReference>
<sequence>MNCSDFKKYWIEGDINDLDADLQEKVLDHFHSCEACSDAALAATLENRGVKVCDYPCVHMAQYAEFYCEQHPDAKDCHDAVIHYDEVFDEYSIPHGDGASQMTIKNCPWCGTKLPASKRDLWFSKLESLGFDDPWDQEIPKEFKSKLWRQHS</sequence>
<reference evidence="2 3" key="1">
    <citation type="journal article" date="2011" name="J. Bacteriol.">
        <title>Complete Genome Sequence of the Aerobic Marine Methanotroph Methylomonas methanica MC09.</title>
        <authorList>
            <person name="Boden R."/>
            <person name="Cunliffe M."/>
            <person name="Scanlan J."/>
            <person name="Moussard H."/>
            <person name="Kits K.D."/>
            <person name="Klotz M.G."/>
            <person name="Jetten M.S."/>
            <person name="Vuilleumier S."/>
            <person name="Han J."/>
            <person name="Peters L."/>
            <person name="Mikhailova N."/>
            <person name="Teshima H."/>
            <person name="Tapia R."/>
            <person name="Kyrpides N."/>
            <person name="Ivanova N."/>
            <person name="Pagani I."/>
            <person name="Cheng J.F."/>
            <person name="Goodwin L."/>
            <person name="Han C."/>
            <person name="Hauser L."/>
            <person name="Land M.L."/>
            <person name="Lapidus A."/>
            <person name="Lucas S."/>
            <person name="Pitluck S."/>
            <person name="Woyke T."/>
            <person name="Stein L."/>
            <person name="Murrell J.C."/>
        </authorList>
    </citation>
    <scope>NUCLEOTIDE SEQUENCE [LARGE SCALE GENOMIC DNA]</scope>
    <source>
        <strain evidence="2 3">MC09</strain>
    </source>
</reference>
<dbReference type="HOGENOM" id="CLU_1720195_0_0_6"/>
<reference key="2">
    <citation type="submission" date="2011-05" db="EMBL/GenBank/DDBJ databases">
        <title>Complete genome sequence of the aerobic marine methanotroph Methylomonas methanica MC09.</title>
        <authorList>
            <person name="Boden R."/>
            <person name="Cunliffe M."/>
            <person name="Scanlan J."/>
            <person name="Moussard H."/>
            <person name="Kits K.D."/>
            <person name="Klotz M."/>
            <person name="Jetten M."/>
            <person name="Vuilleumier S."/>
            <person name="Han J."/>
            <person name="Peters L."/>
            <person name="Mikhailova N."/>
            <person name="Teshima H."/>
            <person name="Tapia R."/>
            <person name="Kyrpides N."/>
            <person name="Ivanova N."/>
            <person name="Pagani I."/>
            <person name="Cheng J.-F."/>
            <person name="Goodwin L."/>
            <person name="Han C."/>
            <person name="Hauser L."/>
            <person name="Land M."/>
            <person name="Lapidus A."/>
            <person name="Lucas S."/>
            <person name="Pitluck S."/>
            <person name="Woyke T."/>
            <person name="Stein L.Y."/>
            <person name="Murrell C."/>
        </authorList>
    </citation>
    <scope>NUCLEOTIDE SEQUENCE</scope>
    <source>
        <strain>MC09</strain>
    </source>
</reference>
<name>G0A3G0_METMM</name>
<dbReference type="KEGG" id="mmt:Metme_1843"/>
<reference evidence="3" key="3">
    <citation type="submission" date="2011-05" db="EMBL/GenBank/DDBJ databases">
        <title>Complete sequence of Methylomonas methanica MC09.</title>
        <authorList>
            <consortium name="US DOE Joint Genome Institute"/>
            <person name="Lucas S."/>
            <person name="Han J."/>
            <person name="Lapidus A."/>
            <person name="Cheng J.-F."/>
            <person name="Goodwin L."/>
            <person name="Pitluck S."/>
            <person name="Peters L."/>
            <person name="Mikhailova N."/>
            <person name="Teshima H."/>
            <person name="Han C."/>
            <person name="Tapia R."/>
            <person name="Land M."/>
            <person name="Hauser L."/>
            <person name="Kyrpides N."/>
            <person name="Ivanova N."/>
            <person name="Pagani I."/>
            <person name="Stein L."/>
            <person name="Woyke T."/>
        </authorList>
    </citation>
    <scope>NUCLEOTIDE SEQUENCE [LARGE SCALE GENOMIC DNA]</scope>
    <source>
        <strain evidence="3">MC09</strain>
    </source>
</reference>
<evidence type="ECO:0000313" key="2">
    <source>
        <dbReference type="EMBL" id="AEG00259.1"/>
    </source>
</evidence>
<dbReference type="eggNOG" id="ENOG5033J04">
    <property type="taxonomic scope" value="Bacteria"/>
</dbReference>
<gene>
    <name evidence="2" type="ordered locus">Metme_1843</name>
</gene>
<keyword evidence="3" id="KW-1185">Reference proteome</keyword>
<proteinExistence type="predicted"/>
<dbReference type="STRING" id="857087.Metme_1843"/>
<protein>
    <recommendedName>
        <fullName evidence="1">DUF6980 domain-containing protein</fullName>
    </recommendedName>
</protein>
<dbReference type="AlphaFoldDB" id="G0A3G0"/>
<dbReference type="RefSeq" id="WP_013818510.1">
    <property type="nucleotide sequence ID" value="NC_015572.1"/>
</dbReference>